<feature type="active site" description="Proton donor" evidence="2">
    <location>
        <position position="37"/>
    </location>
</feature>
<comment type="similarity">
    <text evidence="2">Belongs to the 2H phosphoesterase superfamily. ThpR family.</text>
</comment>
<protein>
    <recommendedName>
        <fullName evidence="2">RNA 2',3'-cyclic phosphodiesterase</fullName>
        <shortName evidence="2">RNA 2',3'-CPDase</shortName>
        <ecNumber evidence="2">3.1.4.58</ecNumber>
    </recommendedName>
</protein>
<dbReference type="AlphaFoldDB" id="A0A7W9EWX0"/>
<comment type="catalytic activity">
    <reaction evidence="2">
        <text>a 3'-end 2',3'-cyclophospho-ribonucleotide-RNA + H2O = a 3'-end 2'-phospho-ribonucleotide-RNA + H(+)</text>
        <dbReference type="Rhea" id="RHEA:11828"/>
        <dbReference type="Rhea" id="RHEA-COMP:10464"/>
        <dbReference type="Rhea" id="RHEA-COMP:17353"/>
        <dbReference type="ChEBI" id="CHEBI:15377"/>
        <dbReference type="ChEBI" id="CHEBI:15378"/>
        <dbReference type="ChEBI" id="CHEBI:83064"/>
        <dbReference type="ChEBI" id="CHEBI:173113"/>
        <dbReference type="EC" id="3.1.4.58"/>
    </reaction>
</comment>
<sequence length="188" mass="20617">MPRLFVALRPPPVIRDRLADLAEGVEDARWQDDEQLHVTLRFIGEVDRPVAEDVAACLAAVHAPAPLVRLSGVGAFRGRGAGAQLWAGLAPAEPLRHLHAKVEQACVRAGLAPERRTYLPHITVARLHRRAAEAPAVDQWLVEHAALSSESFPFAHLILYQSFLGREGARYEPVERWPLASPVGSEGE</sequence>
<organism evidence="3 4">
    <name type="scientific">Sphingomonas aerophila</name>
    <dbReference type="NCBI Taxonomy" id="1344948"/>
    <lineage>
        <taxon>Bacteria</taxon>
        <taxon>Pseudomonadati</taxon>
        <taxon>Pseudomonadota</taxon>
        <taxon>Alphaproteobacteria</taxon>
        <taxon>Sphingomonadales</taxon>
        <taxon>Sphingomonadaceae</taxon>
        <taxon>Sphingomonas</taxon>
    </lineage>
</organism>
<comment type="function">
    <text evidence="2">Hydrolyzes RNA 2',3'-cyclic phosphodiester to an RNA 2'-phosphomonoester.</text>
</comment>
<keyword evidence="1 2" id="KW-0378">Hydrolase</keyword>
<feature type="active site" description="Proton acceptor" evidence="2">
    <location>
        <position position="121"/>
    </location>
</feature>
<dbReference type="Pfam" id="PF13563">
    <property type="entry name" value="2_5_RNA_ligase2"/>
    <property type="match status" value="1"/>
</dbReference>
<comment type="caution">
    <text evidence="3">The sequence shown here is derived from an EMBL/GenBank/DDBJ whole genome shotgun (WGS) entry which is preliminary data.</text>
</comment>
<keyword evidence="4" id="KW-1185">Reference proteome</keyword>
<dbReference type="EC" id="3.1.4.58" evidence="2"/>
<dbReference type="GO" id="GO:0016874">
    <property type="term" value="F:ligase activity"/>
    <property type="evidence" value="ECO:0007669"/>
    <property type="project" value="UniProtKB-KW"/>
</dbReference>
<name>A0A7W9EWX0_9SPHN</name>
<feature type="short sequence motif" description="HXTX 1" evidence="2">
    <location>
        <begin position="37"/>
        <end position="40"/>
    </location>
</feature>
<dbReference type="PANTHER" id="PTHR35561:SF1">
    <property type="entry name" value="RNA 2',3'-CYCLIC PHOSPHODIESTERASE"/>
    <property type="match status" value="1"/>
</dbReference>
<dbReference type="InterPro" id="IPR004175">
    <property type="entry name" value="RNA_CPDase"/>
</dbReference>
<gene>
    <name evidence="3" type="ORF">FHS94_002830</name>
</gene>
<dbReference type="NCBIfam" id="TIGR02258">
    <property type="entry name" value="2_5_ligase"/>
    <property type="match status" value="1"/>
</dbReference>
<dbReference type="Gene3D" id="3.90.1140.10">
    <property type="entry name" value="Cyclic phosphodiesterase"/>
    <property type="match status" value="1"/>
</dbReference>
<dbReference type="Proteomes" id="UP000546200">
    <property type="component" value="Unassembled WGS sequence"/>
</dbReference>
<dbReference type="EMBL" id="JACIJK010000008">
    <property type="protein sequence ID" value="MBB5715973.1"/>
    <property type="molecule type" value="Genomic_DNA"/>
</dbReference>
<evidence type="ECO:0000256" key="2">
    <source>
        <dbReference type="HAMAP-Rule" id="MF_01940"/>
    </source>
</evidence>
<dbReference type="HAMAP" id="MF_01940">
    <property type="entry name" value="RNA_CPDase"/>
    <property type="match status" value="1"/>
</dbReference>
<evidence type="ECO:0000256" key="1">
    <source>
        <dbReference type="ARBA" id="ARBA00022801"/>
    </source>
</evidence>
<keyword evidence="3" id="KW-0436">Ligase</keyword>
<dbReference type="PANTHER" id="PTHR35561">
    <property type="entry name" value="RNA 2',3'-CYCLIC PHOSPHODIESTERASE"/>
    <property type="match status" value="1"/>
</dbReference>
<dbReference type="SUPFAM" id="SSF55144">
    <property type="entry name" value="LigT-like"/>
    <property type="match status" value="1"/>
</dbReference>
<dbReference type="GO" id="GO:0004113">
    <property type="term" value="F:2',3'-cyclic-nucleotide 3'-phosphodiesterase activity"/>
    <property type="evidence" value="ECO:0007669"/>
    <property type="project" value="InterPro"/>
</dbReference>
<evidence type="ECO:0000313" key="3">
    <source>
        <dbReference type="EMBL" id="MBB5715973.1"/>
    </source>
</evidence>
<accession>A0A7W9EWX0</accession>
<evidence type="ECO:0000313" key="4">
    <source>
        <dbReference type="Proteomes" id="UP000546200"/>
    </source>
</evidence>
<reference evidence="3 4" key="1">
    <citation type="submission" date="2020-08" db="EMBL/GenBank/DDBJ databases">
        <title>Genomic Encyclopedia of Type Strains, Phase IV (KMG-IV): sequencing the most valuable type-strain genomes for metagenomic binning, comparative biology and taxonomic classification.</title>
        <authorList>
            <person name="Goeker M."/>
        </authorList>
    </citation>
    <scope>NUCLEOTIDE SEQUENCE [LARGE SCALE GENOMIC DNA]</scope>
    <source>
        <strain evidence="3 4">DSM 100044</strain>
    </source>
</reference>
<proteinExistence type="inferred from homology"/>
<feature type="short sequence motif" description="HXTX 2" evidence="2">
    <location>
        <begin position="121"/>
        <end position="124"/>
    </location>
</feature>
<dbReference type="GO" id="GO:0008664">
    <property type="term" value="F:RNA 2',3'-cyclic 3'-phosphodiesterase activity"/>
    <property type="evidence" value="ECO:0007669"/>
    <property type="project" value="UniProtKB-EC"/>
</dbReference>
<dbReference type="RefSeq" id="WP_184058777.1">
    <property type="nucleotide sequence ID" value="NZ_JACIJK010000008.1"/>
</dbReference>
<dbReference type="InterPro" id="IPR009097">
    <property type="entry name" value="Cyclic_Pdiesterase"/>
</dbReference>